<sequence length="156" mass="17689">MHGLMSYRRFGRARSLRSDRASILLGRCVATLFEHLSDVSCFLRKDFRTYVSVPGTTMKRGFLGPSKKEHADSRTIRKSTREASIDTLQASSIDSNTTPSIDITCGKAEKSPEDHHFCKLFPYTLAGDATHLFKKLPPRSLTTWNDMRDAFLNKFL</sequence>
<name>A0A8S9KTH6_BRACR</name>
<reference evidence="2" key="1">
    <citation type="submission" date="2019-12" db="EMBL/GenBank/DDBJ databases">
        <title>Genome sequencing and annotation of Brassica cretica.</title>
        <authorList>
            <person name="Studholme D.J."/>
            <person name="Sarris P.F."/>
        </authorList>
    </citation>
    <scope>NUCLEOTIDE SEQUENCE</scope>
    <source>
        <strain evidence="2">PFS-001/15</strain>
        <tissue evidence="2">Leaf</tissue>
    </source>
</reference>
<dbReference type="InterPro" id="IPR005162">
    <property type="entry name" value="Retrotrans_gag_dom"/>
</dbReference>
<dbReference type="AlphaFoldDB" id="A0A8S9KTH6"/>
<accession>A0A8S9KTH6</accession>
<feature type="domain" description="Retrotransposon gag" evidence="1">
    <location>
        <begin position="119"/>
        <end position="155"/>
    </location>
</feature>
<gene>
    <name evidence="2" type="ORF">F2Q68_00010304</name>
</gene>
<evidence type="ECO:0000313" key="3">
    <source>
        <dbReference type="Proteomes" id="UP000712281"/>
    </source>
</evidence>
<protein>
    <recommendedName>
        <fullName evidence="1">Retrotransposon gag domain-containing protein</fullName>
    </recommendedName>
</protein>
<dbReference type="EMBL" id="QGKW02000717">
    <property type="protein sequence ID" value="KAF2596598.1"/>
    <property type="molecule type" value="Genomic_DNA"/>
</dbReference>
<organism evidence="2 3">
    <name type="scientific">Brassica cretica</name>
    <name type="common">Mustard</name>
    <dbReference type="NCBI Taxonomy" id="69181"/>
    <lineage>
        <taxon>Eukaryota</taxon>
        <taxon>Viridiplantae</taxon>
        <taxon>Streptophyta</taxon>
        <taxon>Embryophyta</taxon>
        <taxon>Tracheophyta</taxon>
        <taxon>Spermatophyta</taxon>
        <taxon>Magnoliopsida</taxon>
        <taxon>eudicotyledons</taxon>
        <taxon>Gunneridae</taxon>
        <taxon>Pentapetalae</taxon>
        <taxon>rosids</taxon>
        <taxon>malvids</taxon>
        <taxon>Brassicales</taxon>
        <taxon>Brassicaceae</taxon>
        <taxon>Brassiceae</taxon>
        <taxon>Brassica</taxon>
    </lineage>
</organism>
<dbReference type="Proteomes" id="UP000712281">
    <property type="component" value="Unassembled WGS sequence"/>
</dbReference>
<evidence type="ECO:0000313" key="2">
    <source>
        <dbReference type="EMBL" id="KAF2596598.1"/>
    </source>
</evidence>
<proteinExistence type="predicted"/>
<dbReference type="Pfam" id="PF03732">
    <property type="entry name" value="Retrotrans_gag"/>
    <property type="match status" value="1"/>
</dbReference>
<comment type="caution">
    <text evidence="2">The sequence shown here is derived from an EMBL/GenBank/DDBJ whole genome shotgun (WGS) entry which is preliminary data.</text>
</comment>
<evidence type="ECO:0000259" key="1">
    <source>
        <dbReference type="Pfam" id="PF03732"/>
    </source>
</evidence>